<accession>A0AAD1HFD9</accession>
<name>A0AAD1HFD9_9MYCO</name>
<feature type="transmembrane region" description="Helical" evidence="1">
    <location>
        <begin position="184"/>
        <end position="204"/>
    </location>
</feature>
<dbReference type="AlphaFoldDB" id="A0AAD1HFD9"/>
<gene>
    <name evidence="2" type="ORF">MMOR_48620</name>
</gene>
<feature type="transmembrane region" description="Helical" evidence="1">
    <location>
        <begin position="15"/>
        <end position="38"/>
    </location>
</feature>
<protein>
    <submittedName>
        <fullName evidence="2">Uncharacterized protein</fullName>
    </submittedName>
</protein>
<dbReference type="EMBL" id="AP022560">
    <property type="protein sequence ID" value="BBX03926.1"/>
    <property type="molecule type" value="Genomic_DNA"/>
</dbReference>
<reference evidence="2 3" key="1">
    <citation type="journal article" date="2019" name="Emerg. Microbes Infect.">
        <title>Comprehensive subspecies identification of 175 nontuberculous mycobacteria species based on 7547 genomic profiles.</title>
        <authorList>
            <person name="Matsumoto Y."/>
            <person name="Kinjo T."/>
            <person name="Motooka D."/>
            <person name="Nabeya D."/>
            <person name="Jung N."/>
            <person name="Uechi K."/>
            <person name="Horii T."/>
            <person name="Iida T."/>
            <person name="Fujita J."/>
            <person name="Nakamura S."/>
        </authorList>
    </citation>
    <scope>NUCLEOTIDE SEQUENCE [LARGE SCALE GENOMIC DNA]</scope>
    <source>
        <strain evidence="2 3">JCM 6375</strain>
    </source>
</reference>
<feature type="transmembrane region" description="Helical" evidence="1">
    <location>
        <begin position="216"/>
        <end position="237"/>
    </location>
</feature>
<organism evidence="2 3">
    <name type="scientific">Mycolicibacterium moriokaense</name>
    <dbReference type="NCBI Taxonomy" id="39691"/>
    <lineage>
        <taxon>Bacteria</taxon>
        <taxon>Bacillati</taxon>
        <taxon>Actinomycetota</taxon>
        <taxon>Actinomycetes</taxon>
        <taxon>Mycobacteriales</taxon>
        <taxon>Mycobacteriaceae</taxon>
        <taxon>Mycolicibacterium</taxon>
    </lineage>
</organism>
<keyword evidence="1" id="KW-0472">Membrane</keyword>
<feature type="transmembrane region" description="Helical" evidence="1">
    <location>
        <begin position="119"/>
        <end position="140"/>
    </location>
</feature>
<evidence type="ECO:0000313" key="2">
    <source>
        <dbReference type="EMBL" id="BBX03926.1"/>
    </source>
</evidence>
<dbReference type="KEGG" id="mmor:MMOR_48620"/>
<proteinExistence type="predicted"/>
<feature type="transmembrane region" description="Helical" evidence="1">
    <location>
        <begin position="87"/>
        <end position="107"/>
    </location>
</feature>
<keyword evidence="1" id="KW-1133">Transmembrane helix</keyword>
<sequence length="267" mass="28878">MLLASDLPPDLQSRISPLLALAAFGVVVAASAMYAVYLSVRRRDVVPIVVCVGALICAFNEPIYDILGKIVYADNHPMAYTYFGREIPWFLVIGYLPWVGLLPYLVAQAMRNGVPRSKLHWLAFGSFVSVVVVETLGTSFEAWGYYGDPPLKFLVVAPQMAPVPIVGGFLLFAVADRLSGWKRAVAAFAISTVALPMVFASASWPLYVGLNADLPVVVNWFLAIAMLALAAATVAAATQLGENHRKLLELEVNTRLNASTHASMVDP</sequence>
<dbReference type="Proteomes" id="UP000466681">
    <property type="component" value="Chromosome"/>
</dbReference>
<evidence type="ECO:0000256" key="1">
    <source>
        <dbReference type="SAM" id="Phobius"/>
    </source>
</evidence>
<keyword evidence="3" id="KW-1185">Reference proteome</keyword>
<dbReference type="RefSeq" id="WP_083149311.1">
    <property type="nucleotide sequence ID" value="NZ_AP022560.1"/>
</dbReference>
<feature type="transmembrane region" description="Helical" evidence="1">
    <location>
        <begin position="45"/>
        <end position="67"/>
    </location>
</feature>
<feature type="transmembrane region" description="Helical" evidence="1">
    <location>
        <begin position="152"/>
        <end position="172"/>
    </location>
</feature>
<evidence type="ECO:0000313" key="3">
    <source>
        <dbReference type="Proteomes" id="UP000466681"/>
    </source>
</evidence>
<keyword evidence="1" id="KW-0812">Transmembrane</keyword>